<name>A0A0F9SL30_9ZZZZ</name>
<gene>
    <name evidence="1" type="ORF">LCGC14_0838820</name>
</gene>
<protein>
    <submittedName>
        <fullName evidence="1">Uncharacterized protein</fullName>
    </submittedName>
</protein>
<organism evidence="1">
    <name type="scientific">marine sediment metagenome</name>
    <dbReference type="NCBI Taxonomy" id="412755"/>
    <lineage>
        <taxon>unclassified sequences</taxon>
        <taxon>metagenomes</taxon>
        <taxon>ecological metagenomes</taxon>
    </lineage>
</organism>
<proteinExistence type="predicted"/>
<comment type="caution">
    <text evidence="1">The sequence shown here is derived from an EMBL/GenBank/DDBJ whole genome shotgun (WGS) entry which is preliminary data.</text>
</comment>
<accession>A0A0F9SL30</accession>
<reference evidence="1" key="1">
    <citation type="journal article" date="2015" name="Nature">
        <title>Complex archaea that bridge the gap between prokaryotes and eukaryotes.</title>
        <authorList>
            <person name="Spang A."/>
            <person name="Saw J.H."/>
            <person name="Jorgensen S.L."/>
            <person name="Zaremba-Niedzwiedzka K."/>
            <person name="Martijn J."/>
            <person name="Lind A.E."/>
            <person name="van Eijk R."/>
            <person name="Schleper C."/>
            <person name="Guy L."/>
            <person name="Ettema T.J."/>
        </authorList>
    </citation>
    <scope>NUCLEOTIDE SEQUENCE</scope>
</reference>
<sequence length="80" mass="9038">MNLQLKITRATVVLTNHGKDRISLDTEYPSPTPKVDPEPLSLTFEAEKGTGVEYVKNTFGIEPEVIDARTEVNFKFSRKE</sequence>
<dbReference type="EMBL" id="LAZR01002445">
    <property type="protein sequence ID" value="KKN29963.1"/>
    <property type="molecule type" value="Genomic_DNA"/>
</dbReference>
<evidence type="ECO:0000313" key="1">
    <source>
        <dbReference type="EMBL" id="KKN29963.1"/>
    </source>
</evidence>
<dbReference type="AlphaFoldDB" id="A0A0F9SL30"/>